<dbReference type="InterPro" id="IPR052919">
    <property type="entry name" value="TA_system_RNase"/>
</dbReference>
<gene>
    <name evidence="2" type="ORF">HNR00_000677</name>
</gene>
<dbReference type="EMBL" id="JACHOP010000002">
    <property type="protein sequence ID" value="MBB5755981.1"/>
    <property type="molecule type" value="Genomic_DNA"/>
</dbReference>
<dbReference type="SUPFAM" id="SSF88723">
    <property type="entry name" value="PIN domain-like"/>
    <property type="match status" value="1"/>
</dbReference>
<dbReference type="InterPro" id="IPR041705">
    <property type="entry name" value="PIN_Sll0205"/>
</dbReference>
<evidence type="ECO:0000313" key="2">
    <source>
        <dbReference type="EMBL" id="MBB5755981.1"/>
    </source>
</evidence>
<dbReference type="AlphaFoldDB" id="A0A840ZG34"/>
<dbReference type="Pfam" id="PF01850">
    <property type="entry name" value="PIN"/>
    <property type="match status" value="1"/>
</dbReference>
<dbReference type="RefSeq" id="WP_183564881.1">
    <property type="nucleotide sequence ID" value="NZ_JACHOP010000002.1"/>
</dbReference>
<accession>A0A840ZG34</accession>
<dbReference type="Proteomes" id="UP000583454">
    <property type="component" value="Unassembled WGS sequence"/>
</dbReference>
<proteinExistence type="predicted"/>
<dbReference type="InterPro" id="IPR002716">
    <property type="entry name" value="PIN_dom"/>
</dbReference>
<evidence type="ECO:0000259" key="1">
    <source>
        <dbReference type="Pfam" id="PF01850"/>
    </source>
</evidence>
<sequence>MTGVLLDTHALYWLVGGAEPLTEAALFAIGESQAAGRLFVSPITAWELSIAAQKPPHRDPPQLNGGVSDWFRAAVRATSAKIVPIRQTIAIEAAQVPVATGHRDPGDCFLIATARVRKVPIVTRDAILCRLASETYLEVIVC</sequence>
<keyword evidence="3" id="KW-1185">Reference proteome</keyword>
<dbReference type="PANTHER" id="PTHR36173:SF1">
    <property type="entry name" value="RIBONUCLEASE VAPC22"/>
    <property type="match status" value="1"/>
</dbReference>
<name>A0A840ZG34_9HYPH</name>
<dbReference type="PANTHER" id="PTHR36173">
    <property type="entry name" value="RIBONUCLEASE VAPC16-RELATED"/>
    <property type="match status" value="1"/>
</dbReference>
<reference evidence="2 3" key="1">
    <citation type="submission" date="2020-08" db="EMBL/GenBank/DDBJ databases">
        <title>Genomic Encyclopedia of Type Strains, Phase IV (KMG-IV): sequencing the most valuable type-strain genomes for metagenomic binning, comparative biology and taxonomic classification.</title>
        <authorList>
            <person name="Goeker M."/>
        </authorList>
    </citation>
    <scope>NUCLEOTIDE SEQUENCE [LARGE SCALE GENOMIC DNA]</scope>
    <source>
        <strain evidence="2 3">DSM 2163</strain>
    </source>
</reference>
<organism evidence="2 3">
    <name type="scientific">Methylorubrum rhodinum</name>
    <dbReference type="NCBI Taxonomy" id="29428"/>
    <lineage>
        <taxon>Bacteria</taxon>
        <taxon>Pseudomonadati</taxon>
        <taxon>Pseudomonadota</taxon>
        <taxon>Alphaproteobacteria</taxon>
        <taxon>Hyphomicrobiales</taxon>
        <taxon>Methylobacteriaceae</taxon>
        <taxon>Methylorubrum</taxon>
    </lineage>
</organism>
<dbReference type="CDD" id="cd09872">
    <property type="entry name" value="PIN_Sll0205-like"/>
    <property type="match status" value="1"/>
</dbReference>
<feature type="domain" description="PIN" evidence="1">
    <location>
        <begin position="4"/>
        <end position="132"/>
    </location>
</feature>
<dbReference type="InterPro" id="IPR029060">
    <property type="entry name" value="PIN-like_dom_sf"/>
</dbReference>
<dbReference type="Gene3D" id="3.40.50.1010">
    <property type="entry name" value="5'-nuclease"/>
    <property type="match status" value="1"/>
</dbReference>
<comment type="caution">
    <text evidence="2">The sequence shown here is derived from an EMBL/GenBank/DDBJ whole genome shotgun (WGS) entry which is preliminary data.</text>
</comment>
<protein>
    <submittedName>
        <fullName evidence="2">PIN domain nuclease of toxin-antitoxin system</fullName>
    </submittedName>
</protein>
<evidence type="ECO:0000313" key="3">
    <source>
        <dbReference type="Proteomes" id="UP000583454"/>
    </source>
</evidence>